<evidence type="ECO:0000259" key="1">
    <source>
        <dbReference type="SMART" id="SM00034"/>
    </source>
</evidence>
<sequence length="338" mass="37176">MKQSAQLIRNRQNNKQSSLMNELPRTVAVRPHVCVNGRRKSTSVVVRLAGSSVAAWCNPQISRLAMACSRNRSGLVKLHVILSFLICNCRLYAAVLTYDGCISDGAQSYKVGGWCFLFYRNSSWANNVPTQDGAQSACLPHGNLAVGVTYKMMDFMKTQYTSTSQEFVWLALSRNASSGNSTSGLNWKTLLPTGEYATFPAILSNVPWATGEPNNLGGNENYAIMKYNVGVMDAINDMGGYGSWPMAVICQFAPLQLSFSPKGHGLLQVPEYRIAQTTAVREACILQCHRSVFCISLAFSPTTNDCQIYAVSPEDPRFAGNVTVNGAYEFYIRDGMEY</sequence>
<evidence type="ECO:0000313" key="3">
    <source>
        <dbReference type="WBParaSite" id="PSAMB.scaffold602size46075.g7269.t1"/>
    </source>
</evidence>
<name>A0A914X1B5_9BILA</name>
<feature type="domain" description="C-type lectin" evidence="1">
    <location>
        <begin position="101"/>
        <end position="251"/>
    </location>
</feature>
<reference evidence="3" key="1">
    <citation type="submission" date="2022-11" db="UniProtKB">
        <authorList>
            <consortium name="WormBaseParasite"/>
        </authorList>
    </citation>
    <scope>IDENTIFICATION</scope>
</reference>
<dbReference type="InterPro" id="IPR016186">
    <property type="entry name" value="C-type_lectin-like/link_sf"/>
</dbReference>
<dbReference type="SMART" id="SM00034">
    <property type="entry name" value="CLECT"/>
    <property type="match status" value="1"/>
</dbReference>
<dbReference type="Proteomes" id="UP000887566">
    <property type="component" value="Unplaced"/>
</dbReference>
<keyword evidence="2" id="KW-1185">Reference proteome</keyword>
<evidence type="ECO:0000313" key="2">
    <source>
        <dbReference type="Proteomes" id="UP000887566"/>
    </source>
</evidence>
<dbReference type="InterPro" id="IPR001304">
    <property type="entry name" value="C-type_lectin-like"/>
</dbReference>
<dbReference type="SUPFAM" id="SSF56436">
    <property type="entry name" value="C-type lectin-like"/>
    <property type="match status" value="1"/>
</dbReference>
<dbReference type="InterPro" id="IPR016187">
    <property type="entry name" value="CTDL_fold"/>
</dbReference>
<dbReference type="CDD" id="cd00037">
    <property type="entry name" value="CLECT"/>
    <property type="match status" value="1"/>
</dbReference>
<dbReference type="AlphaFoldDB" id="A0A914X1B5"/>
<dbReference type="Gene3D" id="3.10.100.10">
    <property type="entry name" value="Mannose-Binding Protein A, subunit A"/>
    <property type="match status" value="1"/>
</dbReference>
<proteinExistence type="predicted"/>
<organism evidence="2 3">
    <name type="scientific">Plectus sambesii</name>
    <dbReference type="NCBI Taxonomy" id="2011161"/>
    <lineage>
        <taxon>Eukaryota</taxon>
        <taxon>Metazoa</taxon>
        <taxon>Ecdysozoa</taxon>
        <taxon>Nematoda</taxon>
        <taxon>Chromadorea</taxon>
        <taxon>Plectida</taxon>
        <taxon>Plectina</taxon>
        <taxon>Plectoidea</taxon>
        <taxon>Plectidae</taxon>
        <taxon>Plectus</taxon>
    </lineage>
</organism>
<accession>A0A914X1B5</accession>
<dbReference type="WBParaSite" id="PSAMB.scaffold602size46075.g7269.t1">
    <property type="protein sequence ID" value="PSAMB.scaffold602size46075.g7269.t1"/>
    <property type="gene ID" value="PSAMB.scaffold602size46075.g7269"/>
</dbReference>
<protein>
    <submittedName>
        <fullName evidence="3">C-type lectin domain-containing protein</fullName>
    </submittedName>
</protein>